<keyword evidence="1" id="KW-0812">Transmembrane</keyword>
<dbReference type="AlphaFoldDB" id="A0AAV5S7B5"/>
<comment type="caution">
    <text evidence="2">The sequence shown here is derived from an EMBL/GenBank/DDBJ whole genome shotgun (WGS) entry which is preliminary data.</text>
</comment>
<accession>A0AAV5S7B5</accession>
<evidence type="ECO:0000313" key="3">
    <source>
        <dbReference type="Proteomes" id="UP001377567"/>
    </source>
</evidence>
<name>A0AAV5S7B5_MAUHU</name>
<keyword evidence="1" id="KW-1133">Transmembrane helix</keyword>
<dbReference type="Proteomes" id="UP001377567">
    <property type="component" value="Unassembled WGS sequence"/>
</dbReference>
<keyword evidence="3" id="KW-1185">Reference proteome</keyword>
<sequence>MLRNTLRMTVLRTFKSTGLPLRSLQLSTHRTYRNEAFGMWRKRDTKHFFCEPKEAVDDSVNSEILQSYRRMQSKRRLQTGLIIISSLLITILGYQVCYKVLYQKRDAFIAVGPSPYKIHKLTPEEAKYLDIPFLKKFIKTKVMEKVIRNEFVKEQYGVPLKFDAIHDSSREQFKIWSEDEDIVIYGLKLKPHSPTNRQALSTWHNFFGLFDWRICARSINMPQILDSIMRGVGIGMDRITIPEKEYGQFKHESPINDDDEFDKDGNYLTRRRHICFVGEFALDDNSSITYKGKYHVTARFDEVFLMRNENGKHVKYVIYNKRDDPKAH</sequence>
<evidence type="ECO:0000313" key="2">
    <source>
        <dbReference type="EMBL" id="GMM58558.1"/>
    </source>
</evidence>
<evidence type="ECO:0000256" key="1">
    <source>
        <dbReference type="SAM" id="Phobius"/>
    </source>
</evidence>
<reference evidence="2 3" key="1">
    <citation type="journal article" date="2023" name="Elife">
        <title>Identification of key yeast species and microbe-microbe interactions impacting larval growth of Drosophila in the wild.</title>
        <authorList>
            <person name="Mure A."/>
            <person name="Sugiura Y."/>
            <person name="Maeda R."/>
            <person name="Honda K."/>
            <person name="Sakurai N."/>
            <person name="Takahashi Y."/>
            <person name="Watada M."/>
            <person name="Katoh T."/>
            <person name="Gotoh A."/>
            <person name="Gotoh Y."/>
            <person name="Taniguchi I."/>
            <person name="Nakamura K."/>
            <person name="Hayashi T."/>
            <person name="Katayama T."/>
            <person name="Uemura T."/>
            <person name="Hattori Y."/>
        </authorList>
    </citation>
    <scope>NUCLEOTIDE SEQUENCE [LARGE SCALE GENOMIC DNA]</scope>
    <source>
        <strain evidence="2 3">KH-74</strain>
    </source>
</reference>
<gene>
    <name evidence="2" type="ORF">DAKH74_051750</name>
</gene>
<feature type="transmembrane region" description="Helical" evidence="1">
    <location>
        <begin position="77"/>
        <end position="96"/>
    </location>
</feature>
<organism evidence="2 3">
    <name type="scientific">Maudiozyma humilis</name>
    <name type="common">Sour dough yeast</name>
    <name type="synonym">Kazachstania humilis</name>
    <dbReference type="NCBI Taxonomy" id="51915"/>
    <lineage>
        <taxon>Eukaryota</taxon>
        <taxon>Fungi</taxon>
        <taxon>Dikarya</taxon>
        <taxon>Ascomycota</taxon>
        <taxon>Saccharomycotina</taxon>
        <taxon>Saccharomycetes</taxon>
        <taxon>Saccharomycetales</taxon>
        <taxon>Saccharomycetaceae</taxon>
        <taxon>Maudiozyma</taxon>
    </lineage>
</organism>
<proteinExistence type="predicted"/>
<protein>
    <submittedName>
        <fullName evidence="2">Aim39 protein</fullName>
    </submittedName>
</protein>
<dbReference type="EMBL" id="BTGD01000025">
    <property type="protein sequence ID" value="GMM58558.1"/>
    <property type="molecule type" value="Genomic_DNA"/>
</dbReference>
<keyword evidence="1" id="KW-0472">Membrane</keyword>